<comment type="caution">
    <text evidence="1">The sequence shown here is derived from an EMBL/GenBank/DDBJ whole genome shotgun (WGS) entry which is preliminary data.</text>
</comment>
<dbReference type="InterPro" id="IPR036638">
    <property type="entry name" value="HLH_DNA-bd_sf"/>
</dbReference>
<dbReference type="Proteomes" id="UP000190229">
    <property type="component" value="Unassembled WGS sequence"/>
</dbReference>
<accession>A0A1V4EST6</accession>
<keyword evidence="2" id="KW-1185">Reference proteome</keyword>
<evidence type="ECO:0000313" key="2">
    <source>
        <dbReference type="Proteomes" id="UP000190229"/>
    </source>
</evidence>
<dbReference type="GO" id="GO:0043937">
    <property type="term" value="P:regulation of sporulation"/>
    <property type="evidence" value="ECO:0007669"/>
    <property type="project" value="InterPro"/>
</dbReference>
<dbReference type="InterPro" id="IPR018540">
    <property type="entry name" value="Spo0E-like"/>
</dbReference>
<protein>
    <submittedName>
        <fullName evidence="1">Uncharacterized protein</fullName>
    </submittedName>
</protein>
<gene>
    <name evidence="1" type="ORF">B2M26_09940</name>
</gene>
<dbReference type="EMBL" id="MWPS01000026">
    <property type="protein sequence ID" value="OPG15910.1"/>
    <property type="molecule type" value="Genomic_DNA"/>
</dbReference>
<dbReference type="AlphaFoldDB" id="A0A1V4EST6"/>
<evidence type="ECO:0000313" key="1">
    <source>
        <dbReference type="EMBL" id="OPG15910.1"/>
    </source>
</evidence>
<dbReference type="SUPFAM" id="SSF140500">
    <property type="entry name" value="BAS1536-like"/>
    <property type="match status" value="1"/>
</dbReference>
<dbReference type="Gene3D" id="4.10.280.10">
    <property type="entry name" value="Helix-loop-helix DNA-binding domain"/>
    <property type="match status" value="1"/>
</dbReference>
<proteinExistence type="predicted"/>
<name>A0A1V4EST6_9BACL</name>
<dbReference type="GO" id="GO:0046983">
    <property type="term" value="F:protein dimerization activity"/>
    <property type="evidence" value="ECO:0007669"/>
    <property type="project" value="InterPro"/>
</dbReference>
<reference evidence="1 2" key="1">
    <citation type="submission" date="2017-02" db="EMBL/GenBank/DDBJ databases">
        <title>Draft genome of Acidibacillus ferrooxidans Huett2.</title>
        <authorList>
            <person name="Schopf S."/>
        </authorList>
    </citation>
    <scope>NUCLEOTIDE SEQUENCE [LARGE SCALE GENOMIC DNA]</scope>
    <source>
        <strain evidence="1 2">Huett2</strain>
    </source>
</reference>
<dbReference type="InterPro" id="IPR037208">
    <property type="entry name" value="Spo0E-like_sf"/>
</dbReference>
<sequence>MVGSRCCQTIRRGFHLVGGRRSSERKGVDEFFMSTATLEAAIDTIRSEMDTLYNGTNRLDDPKLLDLSVKLDQLVIEAMKDKI</sequence>
<organism evidence="1 2">
    <name type="scientific">Ferroacidibacillus organovorans</name>
    <dbReference type="NCBI Taxonomy" id="1765683"/>
    <lineage>
        <taxon>Bacteria</taxon>
        <taxon>Bacillati</taxon>
        <taxon>Bacillota</taxon>
        <taxon>Bacilli</taxon>
        <taxon>Bacillales</taxon>
        <taxon>Alicyclobacillaceae</taxon>
        <taxon>Ferroacidibacillus</taxon>
    </lineage>
</organism>
<dbReference type="Pfam" id="PF09388">
    <property type="entry name" value="SpoOE-like"/>
    <property type="match status" value="1"/>
</dbReference>